<dbReference type="InterPro" id="IPR001892">
    <property type="entry name" value="Ribosomal_uS13"/>
</dbReference>
<dbReference type="SUPFAM" id="SSF46946">
    <property type="entry name" value="S13-like H2TH domain"/>
    <property type="match status" value="1"/>
</dbReference>
<dbReference type="FunFam" id="4.10.910.10:FF:000002">
    <property type="entry name" value="40S ribosomal protein S18"/>
    <property type="match status" value="1"/>
</dbReference>
<dbReference type="PROSITE" id="PS50159">
    <property type="entry name" value="RIBOSOMAL_S13_2"/>
    <property type="match status" value="1"/>
</dbReference>
<dbReference type="PANTHER" id="PTHR10871:SF3">
    <property type="entry name" value="SMALL RIBOSOMAL SUBUNIT PROTEIN US13"/>
    <property type="match status" value="1"/>
</dbReference>
<dbReference type="InterPro" id="IPR010979">
    <property type="entry name" value="Ribosomal_uS13-like_H2TH"/>
</dbReference>
<comment type="function">
    <text evidence="4">Located at the top of the head of the 30S subunit, it contacts several helices of the 16S rRNA. In the 70S ribosome it contacts the 23S rRNA (bridge B1a) and protein L5 of the 50S subunit (bridge B1b), connecting the 2 subunits; these bridges are implicated in subunit movement.</text>
</comment>
<comment type="subunit">
    <text evidence="4">Part of the 30S ribosomal subunit. Forms a loose heterodimer with protein S19. Forms two bridges to the 50S subunit in the 70S ribosome.</text>
</comment>
<evidence type="ECO:0000256" key="1">
    <source>
        <dbReference type="ARBA" id="ARBA00008080"/>
    </source>
</evidence>
<evidence type="ECO:0000256" key="6">
    <source>
        <dbReference type="SAM" id="MobiDB-lite"/>
    </source>
</evidence>
<dbReference type="EMBL" id="LT981265">
    <property type="protein sequence ID" value="SPC33509.1"/>
    <property type="molecule type" value="Genomic_DNA"/>
</dbReference>
<protein>
    <recommendedName>
        <fullName evidence="4">Small ribosomal subunit protein uS13</fullName>
    </recommendedName>
</protein>
<dbReference type="GO" id="GO:0015935">
    <property type="term" value="C:small ribosomal subunit"/>
    <property type="evidence" value="ECO:0007669"/>
    <property type="project" value="TreeGrafter"/>
</dbReference>
<keyword evidence="4" id="KW-0694">RNA-binding</keyword>
<keyword evidence="8" id="KW-1185">Reference proteome</keyword>
<feature type="compositionally biased region" description="Low complexity" evidence="6">
    <location>
        <begin position="150"/>
        <end position="164"/>
    </location>
</feature>
<dbReference type="NCBIfam" id="NF003140">
    <property type="entry name" value="PRK04053.1"/>
    <property type="match status" value="1"/>
</dbReference>
<proteinExistence type="inferred from homology"/>
<comment type="similarity">
    <text evidence="1 4 5">Belongs to the universal ribosomal protein uS13 family.</text>
</comment>
<dbReference type="PIRSF" id="PIRSF002134">
    <property type="entry name" value="Ribosomal_S13"/>
    <property type="match status" value="1"/>
</dbReference>
<dbReference type="Pfam" id="PF00416">
    <property type="entry name" value="Ribosomal_S13"/>
    <property type="match status" value="1"/>
</dbReference>
<keyword evidence="3 4" id="KW-0687">Ribonucleoprotein</keyword>
<evidence type="ECO:0000256" key="2">
    <source>
        <dbReference type="ARBA" id="ARBA00022980"/>
    </source>
</evidence>
<accession>A0A2K5APH2</accession>
<gene>
    <name evidence="7" type="primary">rps13p</name>
    <name evidence="4" type="synonym">rps13</name>
    <name evidence="7" type="ORF">NCAV_0315</name>
</gene>
<keyword evidence="4" id="KW-0699">rRNA-binding</keyword>
<dbReference type="GO" id="GO:0019843">
    <property type="term" value="F:rRNA binding"/>
    <property type="evidence" value="ECO:0007669"/>
    <property type="project" value="UniProtKB-UniRule"/>
</dbReference>
<evidence type="ECO:0000256" key="5">
    <source>
        <dbReference type="RuleBase" id="RU003830"/>
    </source>
</evidence>
<feature type="region of interest" description="Disordered" evidence="6">
    <location>
        <begin position="132"/>
        <end position="164"/>
    </location>
</feature>
<dbReference type="Gene3D" id="1.10.8.50">
    <property type="match status" value="1"/>
</dbReference>
<keyword evidence="2 4" id="KW-0689">Ribosomal protein</keyword>
<dbReference type="KEGG" id="ncv:NCAV_0315"/>
<dbReference type="GO" id="GO:0003735">
    <property type="term" value="F:structural constituent of ribosome"/>
    <property type="evidence" value="ECO:0007669"/>
    <property type="project" value="InterPro"/>
</dbReference>
<dbReference type="InterPro" id="IPR018269">
    <property type="entry name" value="Ribosomal_uS13_CS"/>
</dbReference>
<dbReference type="GO" id="GO:0006412">
    <property type="term" value="P:translation"/>
    <property type="evidence" value="ECO:0007669"/>
    <property type="project" value="UniProtKB-UniRule"/>
</dbReference>
<dbReference type="PANTHER" id="PTHR10871">
    <property type="entry name" value="30S RIBOSOMAL PROTEIN S13/40S RIBOSOMAL PROTEIN S18"/>
    <property type="match status" value="1"/>
</dbReference>
<evidence type="ECO:0000256" key="4">
    <source>
        <dbReference type="HAMAP-Rule" id="MF_01315"/>
    </source>
</evidence>
<dbReference type="AlphaFoldDB" id="A0A2K5APH2"/>
<evidence type="ECO:0000313" key="8">
    <source>
        <dbReference type="Proteomes" id="UP000236248"/>
    </source>
</evidence>
<dbReference type="Gene3D" id="4.10.910.10">
    <property type="entry name" value="30s ribosomal protein s13, domain 2"/>
    <property type="match status" value="1"/>
</dbReference>
<organism evidence="7 8">
    <name type="scientific">Candidatus Nitrosocaldus cavascurensis</name>
    <dbReference type="NCBI Taxonomy" id="2058097"/>
    <lineage>
        <taxon>Archaea</taxon>
        <taxon>Nitrososphaerota</taxon>
        <taxon>Nitrososphaeria</taxon>
        <taxon>Candidatus Nitrosocaldales</taxon>
        <taxon>Candidatus Nitrosocaldaceae</taxon>
        <taxon>Candidatus Nitrosocaldus</taxon>
    </lineage>
</organism>
<dbReference type="PROSITE" id="PS00646">
    <property type="entry name" value="RIBOSOMAL_S13_1"/>
    <property type="match status" value="1"/>
</dbReference>
<dbReference type="HAMAP" id="MF_01315">
    <property type="entry name" value="Ribosomal_uS13"/>
    <property type="match status" value="1"/>
</dbReference>
<dbReference type="RefSeq" id="WP_103287684.1">
    <property type="nucleotide sequence ID" value="NZ_LT981265.1"/>
</dbReference>
<evidence type="ECO:0000256" key="3">
    <source>
        <dbReference type="ARBA" id="ARBA00023274"/>
    </source>
</evidence>
<sequence>MSAQEFRHIVRVAGKDVDGRKKIVAALAELKGVGYNFAYSLLTALGIDPNMRIGFASDSHITAIENGLKDPISIGFPTWYLNRQKDMDTGKDMHLLSSDLEFIVKSDIEREKGVMSWRGYRHMYGLKVRGQRTRTTGRKGGTVGVRKGGKAAAAAQQQQQQQQK</sequence>
<dbReference type="GO" id="GO:0005829">
    <property type="term" value="C:cytosol"/>
    <property type="evidence" value="ECO:0007669"/>
    <property type="project" value="TreeGrafter"/>
</dbReference>
<dbReference type="GeneID" id="41594413"/>
<dbReference type="Proteomes" id="UP000236248">
    <property type="component" value="Chromosome NCAV"/>
</dbReference>
<evidence type="ECO:0000313" key="7">
    <source>
        <dbReference type="EMBL" id="SPC33509.1"/>
    </source>
</evidence>
<dbReference type="InterPro" id="IPR027437">
    <property type="entry name" value="Rbsml_uS13_C"/>
</dbReference>
<reference evidence="8" key="1">
    <citation type="submission" date="2018-01" db="EMBL/GenBank/DDBJ databases">
        <authorList>
            <person name="Kerou L M."/>
        </authorList>
    </citation>
    <scope>NUCLEOTIDE SEQUENCE [LARGE SCALE GENOMIC DNA]</scope>
    <source>
        <strain evidence="8">SCU2</strain>
    </source>
</reference>
<name>A0A2K5APH2_9ARCH</name>